<dbReference type="InterPro" id="IPR045863">
    <property type="entry name" value="CorA_TM1_TM2"/>
</dbReference>
<dbReference type="PANTHER" id="PTHR46494:SF1">
    <property type="entry name" value="CORA FAMILY METAL ION TRANSPORTER (EUROFUNG)"/>
    <property type="match status" value="1"/>
</dbReference>
<evidence type="ECO:0000313" key="9">
    <source>
        <dbReference type="EMBL" id="RUL85290.1"/>
    </source>
</evidence>
<keyword evidence="6 8" id="KW-1133">Transmembrane helix</keyword>
<accession>A0A432MG38</accession>
<keyword evidence="5 8" id="KW-0812">Transmembrane</keyword>
<comment type="similarity">
    <text evidence="2 8">Belongs to the CorA metal ion transporter (MIT) (TC 1.A.35) family.</text>
</comment>
<protein>
    <recommendedName>
        <fullName evidence="8">Magnesium transport protein CorA</fullName>
    </recommendedName>
</protein>
<keyword evidence="8" id="KW-0460">Magnesium</keyword>
<reference evidence="9 10" key="2">
    <citation type="submission" date="2019-01" db="EMBL/GenBank/DDBJ databases">
        <title>Tautonia sociabilis, a novel thermotolerant planctomycete of Isosphaeraceae family, isolated from a 4000 m deep subterranean habitat.</title>
        <authorList>
            <person name="Kovaleva O.L."/>
            <person name="Elcheninov A.G."/>
            <person name="Van Heerden E."/>
            <person name="Toshchakov S.V."/>
            <person name="Novikov A."/>
            <person name="Bonch-Osmolovskaya E.A."/>
            <person name="Kublanov I.V."/>
        </authorList>
    </citation>
    <scope>NUCLEOTIDE SEQUENCE [LARGE SCALE GENOMIC DNA]</scope>
    <source>
        <strain evidence="9 10">GM2012</strain>
    </source>
</reference>
<dbReference type="OrthoDB" id="9803416at2"/>
<evidence type="ECO:0000256" key="2">
    <source>
        <dbReference type="ARBA" id="ARBA00009765"/>
    </source>
</evidence>
<dbReference type="EMBL" id="RYZH01000041">
    <property type="protein sequence ID" value="RUL85290.1"/>
    <property type="molecule type" value="Genomic_DNA"/>
</dbReference>
<name>A0A432MG38_9BACT</name>
<keyword evidence="3 8" id="KW-0813">Transport</keyword>
<dbReference type="Gene3D" id="1.20.58.340">
    <property type="entry name" value="Magnesium transport protein CorA, transmembrane region"/>
    <property type="match status" value="2"/>
</dbReference>
<proteinExistence type="inferred from homology"/>
<reference evidence="9 10" key="1">
    <citation type="submission" date="2018-12" db="EMBL/GenBank/DDBJ databases">
        <authorList>
            <person name="Toschakov S.V."/>
        </authorList>
    </citation>
    <scope>NUCLEOTIDE SEQUENCE [LARGE SCALE GENOMIC DNA]</scope>
    <source>
        <strain evidence="9 10">GM2012</strain>
    </source>
</reference>
<dbReference type="CDD" id="cd12822">
    <property type="entry name" value="TmCorA-like"/>
    <property type="match status" value="1"/>
</dbReference>
<comment type="subcellular location">
    <subcellularLocation>
        <location evidence="1">Cell membrane</location>
        <topology evidence="1">Multi-pass membrane protein</topology>
    </subcellularLocation>
    <subcellularLocation>
        <location evidence="8">Membrane</location>
        <topology evidence="8">Multi-pass membrane protein</topology>
    </subcellularLocation>
</comment>
<dbReference type="Gene3D" id="3.30.460.20">
    <property type="entry name" value="CorA soluble domain-like"/>
    <property type="match status" value="1"/>
</dbReference>
<gene>
    <name evidence="8 9" type="primary">corA</name>
    <name evidence="9" type="ORF">TsocGM_18965</name>
</gene>
<evidence type="ECO:0000256" key="7">
    <source>
        <dbReference type="ARBA" id="ARBA00023136"/>
    </source>
</evidence>
<feature type="transmembrane region" description="Helical" evidence="8">
    <location>
        <begin position="290"/>
        <end position="311"/>
    </location>
</feature>
<keyword evidence="10" id="KW-1185">Reference proteome</keyword>
<comment type="function">
    <text evidence="8">Mediates influx of magnesium ions.</text>
</comment>
<dbReference type="AlphaFoldDB" id="A0A432MG38"/>
<dbReference type="Proteomes" id="UP000280296">
    <property type="component" value="Unassembled WGS sequence"/>
</dbReference>
<dbReference type="InterPro" id="IPR045861">
    <property type="entry name" value="CorA_cytoplasmic_dom"/>
</dbReference>
<evidence type="ECO:0000256" key="1">
    <source>
        <dbReference type="ARBA" id="ARBA00004651"/>
    </source>
</evidence>
<dbReference type="GO" id="GO:0005886">
    <property type="term" value="C:plasma membrane"/>
    <property type="evidence" value="ECO:0007669"/>
    <property type="project" value="UniProtKB-SubCell"/>
</dbReference>
<organism evidence="9 10">
    <name type="scientific">Tautonia sociabilis</name>
    <dbReference type="NCBI Taxonomy" id="2080755"/>
    <lineage>
        <taxon>Bacteria</taxon>
        <taxon>Pseudomonadati</taxon>
        <taxon>Planctomycetota</taxon>
        <taxon>Planctomycetia</taxon>
        <taxon>Isosphaerales</taxon>
        <taxon>Isosphaeraceae</taxon>
        <taxon>Tautonia</taxon>
    </lineage>
</organism>
<dbReference type="PANTHER" id="PTHR46494">
    <property type="entry name" value="CORA FAMILY METAL ION TRANSPORTER (EUROFUNG)"/>
    <property type="match status" value="1"/>
</dbReference>
<dbReference type="SUPFAM" id="SSF144083">
    <property type="entry name" value="Magnesium transport protein CorA, transmembrane region"/>
    <property type="match status" value="1"/>
</dbReference>
<sequence length="351" mass="40307">MAEAVEVERADAEAAGMPRLRAVYRESGGGIHADWPVDRIGEALADERGTLWLDVENPGGRPSAEVETLLRDVFNFHPLAVEDALGEANAPKVDDWGRYLTIVFHAIDFDPDRDEVRLHELDLFLGANFLVTYHIEPLSSLDRLRRLVDRDASDRLAHGADHLAYLLLDAAVDEHMAAIEHLDDAIDDLQDRVFHRVHPRMLHEIFRVKRSVLRVHRILTPQREVANRLARDPYPMIDDRDRVYFRDVYDHLVRLHDITDGIRDLVTSTLETYLSVSANRTNEVMKALTLITYLFLPLNFLVGFFGMNFFGDNIQLAGLRLPHVTIFVSALVVMVTSPLMLYLWARRKRWF</sequence>
<dbReference type="RefSeq" id="WP_126727033.1">
    <property type="nucleotide sequence ID" value="NZ_RYZH01000041.1"/>
</dbReference>
<dbReference type="GO" id="GO:0015087">
    <property type="term" value="F:cobalt ion transmembrane transporter activity"/>
    <property type="evidence" value="ECO:0007669"/>
    <property type="project" value="UniProtKB-UniRule"/>
</dbReference>
<dbReference type="NCBIfam" id="TIGR00383">
    <property type="entry name" value="corA"/>
    <property type="match status" value="1"/>
</dbReference>
<evidence type="ECO:0000256" key="4">
    <source>
        <dbReference type="ARBA" id="ARBA00022475"/>
    </source>
</evidence>
<dbReference type="GO" id="GO:0015095">
    <property type="term" value="F:magnesium ion transmembrane transporter activity"/>
    <property type="evidence" value="ECO:0007669"/>
    <property type="project" value="UniProtKB-UniRule"/>
</dbReference>
<evidence type="ECO:0000313" key="10">
    <source>
        <dbReference type="Proteomes" id="UP000280296"/>
    </source>
</evidence>
<dbReference type="GO" id="GO:0000287">
    <property type="term" value="F:magnesium ion binding"/>
    <property type="evidence" value="ECO:0007669"/>
    <property type="project" value="TreeGrafter"/>
</dbReference>
<evidence type="ECO:0000256" key="3">
    <source>
        <dbReference type="ARBA" id="ARBA00022448"/>
    </source>
</evidence>
<dbReference type="SUPFAM" id="SSF143865">
    <property type="entry name" value="CorA soluble domain-like"/>
    <property type="match status" value="1"/>
</dbReference>
<dbReference type="GO" id="GO:0050897">
    <property type="term" value="F:cobalt ion binding"/>
    <property type="evidence" value="ECO:0007669"/>
    <property type="project" value="TreeGrafter"/>
</dbReference>
<dbReference type="InterPro" id="IPR002523">
    <property type="entry name" value="MgTranspt_CorA/ZnTranspt_ZntB"/>
</dbReference>
<dbReference type="Pfam" id="PF01544">
    <property type="entry name" value="CorA"/>
    <property type="match status" value="1"/>
</dbReference>
<keyword evidence="7 8" id="KW-0472">Membrane</keyword>
<comment type="caution">
    <text evidence="9">The sequence shown here is derived from an EMBL/GenBank/DDBJ whole genome shotgun (WGS) entry which is preliminary data.</text>
</comment>
<evidence type="ECO:0000256" key="6">
    <source>
        <dbReference type="ARBA" id="ARBA00022989"/>
    </source>
</evidence>
<dbReference type="InterPro" id="IPR004488">
    <property type="entry name" value="Mg/Co-transport_prot_CorA"/>
</dbReference>
<keyword evidence="4 8" id="KW-1003">Cell membrane</keyword>
<evidence type="ECO:0000256" key="8">
    <source>
        <dbReference type="RuleBase" id="RU362010"/>
    </source>
</evidence>
<keyword evidence="8" id="KW-0406">Ion transport</keyword>
<feature type="transmembrane region" description="Helical" evidence="8">
    <location>
        <begin position="323"/>
        <end position="345"/>
    </location>
</feature>
<evidence type="ECO:0000256" key="5">
    <source>
        <dbReference type="ARBA" id="ARBA00022692"/>
    </source>
</evidence>